<dbReference type="Pfam" id="PF02452">
    <property type="entry name" value="PemK_toxin"/>
    <property type="match status" value="1"/>
</dbReference>
<evidence type="ECO:0000313" key="1">
    <source>
        <dbReference type="EMBL" id="TSE34527.1"/>
    </source>
</evidence>
<dbReference type="Gene3D" id="2.30.30.110">
    <property type="match status" value="1"/>
</dbReference>
<proteinExistence type="predicted"/>
<comment type="caution">
    <text evidence="1">The sequence shown here is derived from an EMBL/GenBank/DDBJ whole genome shotgun (WGS) entry which is preliminary data.</text>
</comment>
<dbReference type="InterPro" id="IPR011067">
    <property type="entry name" value="Plasmid_toxin/cell-grow_inhib"/>
</dbReference>
<evidence type="ECO:0000313" key="2">
    <source>
        <dbReference type="Proteomes" id="UP000316388"/>
    </source>
</evidence>
<name>A0A554XFB2_9BURK</name>
<dbReference type="Proteomes" id="UP000316388">
    <property type="component" value="Unassembled WGS sequence"/>
</dbReference>
<gene>
    <name evidence="1" type="primary">mazF</name>
    <name evidence="1" type="ORF">Tfont_02643</name>
</gene>
<organism evidence="1 2">
    <name type="scientific">Tepidimonas fonticaldi</name>
    <dbReference type="NCBI Taxonomy" id="1101373"/>
    <lineage>
        <taxon>Bacteria</taxon>
        <taxon>Pseudomonadati</taxon>
        <taxon>Pseudomonadota</taxon>
        <taxon>Betaproteobacteria</taxon>
        <taxon>Burkholderiales</taxon>
        <taxon>Tepidimonas</taxon>
    </lineage>
</organism>
<dbReference type="GO" id="GO:0016787">
    <property type="term" value="F:hydrolase activity"/>
    <property type="evidence" value="ECO:0007669"/>
    <property type="project" value="UniProtKB-KW"/>
</dbReference>
<reference evidence="1 2" key="1">
    <citation type="submission" date="2019-07" db="EMBL/GenBank/DDBJ databases">
        <title>Tepidimonas fonticaldi AT-A2 draft genome.</title>
        <authorList>
            <person name="Da Costa M.S."/>
            <person name="Froufe H.J.C."/>
            <person name="Egas C."/>
            <person name="Albuquerque L."/>
        </authorList>
    </citation>
    <scope>NUCLEOTIDE SEQUENCE [LARGE SCALE GENOMIC DNA]</scope>
    <source>
        <strain evidence="1 2">AT-A2</strain>
    </source>
</reference>
<keyword evidence="1" id="KW-0378">Hydrolase</keyword>
<dbReference type="InterPro" id="IPR003477">
    <property type="entry name" value="PemK-like"/>
</dbReference>
<sequence length="72" mass="7932">MLLVTGTLVEAPLLRITVEPSPANGLRKTSQIMVDKVMTLPRDKLGPPFGRLEVDTMLQVERCLALFLGIAR</sequence>
<dbReference type="AlphaFoldDB" id="A0A554XFB2"/>
<dbReference type="GO" id="GO:0003677">
    <property type="term" value="F:DNA binding"/>
    <property type="evidence" value="ECO:0007669"/>
    <property type="project" value="InterPro"/>
</dbReference>
<accession>A0A554XFB2</accession>
<dbReference type="EC" id="3.1.-.-" evidence="1"/>
<dbReference type="SUPFAM" id="SSF50118">
    <property type="entry name" value="Cell growth inhibitor/plasmid maintenance toxic component"/>
    <property type="match status" value="1"/>
</dbReference>
<dbReference type="EMBL" id="VJOO01000043">
    <property type="protein sequence ID" value="TSE34527.1"/>
    <property type="molecule type" value="Genomic_DNA"/>
</dbReference>
<protein>
    <submittedName>
        <fullName evidence="1">Putative endoribonuclease MazF</fullName>
        <ecNumber evidence="1">3.1.-.-</ecNumber>
    </submittedName>
</protein>